<dbReference type="RefSeq" id="YP_009314571.1">
    <property type="nucleotide sequence ID" value="NC_031662.1"/>
</dbReference>
<dbReference type="GO" id="GO:0005840">
    <property type="term" value="C:ribosome"/>
    <property type="evidence" value="ECO:0007669"/>
    <property type="project" value="UniProtKB-KW"/>
</dbReference>
<dbReference type="GO" id="GO:0003735">
    <property type="term" value="F:structural constituent of ribosome"/>
    <property type="evidence" value="ECO:0007669"/>
    <property type="project" value="InterPro"/>
</dbReference>
<dbReference type="NCBIfam" id="TIGR00012">
    <property type="entry name" value="L29"/>
    <property type="match status" value="1"/>
</dbReference>
<evidence type="ECO:0000256" key="1">
    <source>
        <dbReference type="ARBA" id="ARBA00009254"/>
    </source>
</evidence>
<dbReference type="GeneID" id="30000862"/>
<keyword evidence="5" id="KW-0150">Chloroplast</keyword>
<comment type="similarity">
    <text evidence="1 4">Belongs to the universal ribosomal protein uL29 family.</text>
</comment>
<comment type="subcellular location">
    <subcellularLocation>
        <location evidence="4">Plastid</location>
        <location evidence="4">Chloroplast</location>
    </subcellularLocation>
</comment>
<accession>A0A1G4NW16</accession>
<evidence type="ECO:0000256" key="3">
    <source>
        <dbReference type="ARBA" id="ARBA00023274"/>
    </source>
</evidence>
<dbReference type="InterPro" id="IPR001854">
    <property type="entry name" value="Ribosomal_uL29"/>
</dbReference>
<keyword evidence="5" id="KW-0934">Plastid</keyword>
<evidence type="ECO:0000256" key="2">
    <source>
        <dbReference type="ARBA" id="ARBA00022980"/>
    </source>
</evidence>
<dbReference type="GO" id="GO:0006412">
    <property type="term" value="P:translation"/>
    <property type="evidence" value="ECO:0007669"/>
    <property type="project" value="UniProtKB-UniRule"/>
</dbReference>
<dbReference type="EMBL" id="LT622870">
    <property type="protein sequence ID" value="SCW22825.1"/>
    <property type="molecule type" value="Genomic_DNA"/>
</dbReference>
<protein>
    <recommendedName>
        <fullName evidence="4">Large ribosomal subunit protein uL29c</fullName>
    </recommendedName>
</protein>
<gene>
    <name evidence="4 5" type="primary">rpl29</name>
    <name evidence="5" type="ORF">J0256_171</name>
</gene>
<dbReference type="SUPFAM" id="SSF46561">
    <property type="entry name" value="Ribosomal protein L29 (L29p)"/>
    <property type="match status" value="1"/>
</dbReference>
<sequence>MEELKLEDIRKMDDATLETKILEIKKILFDFRMKQATKQSLKPHILKLYKTQLSQIMTIQHEKYVKL</sequence>
<dbReference type="GO" id="GO:0009507">
    <property type="term" value="C:chloroplast"/>
    <property type="evidence" value="ECO:0007669"/>
    <property type="project" value="UniProtKB-SubCell"/>
</dbReference>
<proteinExistence type="inferred from homology"/>
<dbReference type="InterPro" id="IPR036049">
    <property type="entry name" value="Ribosomal_uL29_sf"/>
</dbReference>
<evidence type="ECO:0000256" key="4">
    <source>
        <dbReference type="HAMAP-Rule" id="MF_00374"/>
    </source>
</evidence>
<keyword evidence="3 4" id="KW-0687">Ribonucleoprotein</keyword>
<dbReference type="Pfam" id="PF00831">
    <property type="entry name" value="Ribosomal_L29"/>
    <property type="match status" value="1"/>
</dbReference>
<dbReference type="HAMAP" id="MF_00374">
    <property type="entry name" value="Ribosomal_uL29"/>
    <property type="match status" value="1"/>
</dbReference>
<dbReference type="Gene3D" id="1.10.287.310">
    <property type="match status" value="1"/>
</dbReference>
<evidence type="ECO:0000313" key="5">
    <source>
        <dbReference type="EMBL" id="SCW22825.1"/>
    </source>
</evidence>
<name>A0A1G4NW16_9FLOR</name>
<keyword evidence="2 4" id="KW-0689">Ribosomal protein</keyword>
<organism evidence="5">
    <name type="scientific">Liagoropsis maxima</name>
    <dbReference type="NCBI Taxonomy" id="1653392"/>
    <lineage>
        <taxon>Eukaryota</taxon>
        <taxon>Rhodophyta</taxon>
        <taxon>Florideophyceae</taxon>
        <taxon>Nemaliophycidae</taxon>
        <taxon>Nemaliales</taxon>
        <taxon>Liagoraceae</taxon>
        <taxon>Liagoropsis</taxon>
    </lineage>
</organism>
<geneLocation type="chloroplast" evidence="5"/>
<reference evidence="5" key="2">
    <citation type="submission" date="2016-10" db="EMBL/GenBank/DDBJ databases">
        <authorList>
            <person name="de Groot N.N."/>
        </authorList>
    </citation>
    <scope>NUCLEOTIDE SEQUENCE</scope>
    <source>
        <strain evidence="5">J.0256</strain>
    </source>
</reference>
<reference evidence="5" key="1">
    <citation type="submission" date="2016-10" db="EMBL/GenBank/DDBJ databases">
        <title>Chloroplast genomes as a tool to resolve red algal phylogenies: a case study in the Nemaliales.</title>
        <authorList>
            <person name="Costa J.F."/>
            <person name="Lin S.M."/>
            <person name="Macaya E.C."/>
            <person name="Fernandez-Garcia C."/>
            <person name="Verbruggen H."/>
        </authorList>
    </citation>
    <scope>NUCLEOTIDE SEQUENCE</scope>
    <source>
        <strain evidence="5">J.0256</strain>
    </source>
</reference>
<dbReference type="GO" id="GO:1990904">
    <property type="term" value="C:ribonucleoprotein complex"/>
    <property type="evidence" value="ECO:0007669"/>
    <property type="project" value="UniProtKB-KW"/>
</dbReference>
<dbReference type="AlphaFoldDB" id="A0A1G4NW16"/>